<sequence>MPTVGGTTRLVRKLAVEPFEKAEQIQNFIEKYRKMDFTYRAHGARRSVYTSGPDQQACPLTGIFDGQTSKLPESPPSEITELVPGSWSFYPARRKITS</sequence>
<keyword evidence="2" id="KW-1185">Reference proteome</keyword>
<organism evidence="1 2">
    <name type="scientific">Portunus trituberculatus</name>
    <name type="common">Swimming crab</name>
    <name type="synonym">Neptunus trituberculatus</name>
    <dbReference type="NCBI Taxonomy" id="210409"/>
    <lineage>
        <taxon>Eukaryota</taxon>
        <taxon>Metazoa</taxon>
        <taxon>Ecdysozoa</taxon>
        <taxon>Arthropoda</taxon>
        <taxon>Crustacea</taxon>
        <taxon>Multicrustacea</taxon>
        <taxon>Malacostraca</taxon>
        <taxon>Eumalacostraca</taxon>
        <taxon>Eucarida</taxon>
        <taxon>Decapoda</taxon>
        <taxon>Pleocyemata</taxon>
        <taxon>Brachyura</taxon>
        <taxon>Eubrachyura</taxon>
        <taxon>Portunoidea</taxon>
        <taxon>Portunidae</taxon>
        <taxon>Portuninae</taxon>
        <taxon>Portunus</taxon>
    </lineage>
</organism>
<accession>A0A5B7DRX5</accession>
<name>A0A5B7DRX5_PORTR</name>
<gene>
    <name evidence="1" type="ORF">E2C01_017276</name>
</gene>
<evidence type="ECO:0000313" key="2">
    <source>
        <dbReference type="Proteomes" id="UP000324222"/>
    </source>
</evidence>
<dbReference type="Proteomes" id="UP000324222">
    <property type="component" value="Unassembled WGS sequence"/>
</dbReference>
<protein>
    <submittedName>
        <fullName evidence="1">Uncharacterized protein</fullName>
    </submittedName>
</protein>
<comment type="caution">
    <text evidence="1">The sequence shown here is derived from an EMBL/GenBank/DDBJ whole genome shotgun (WGS) entry which is preliminary data.</text>
</comment>
<proteinExistence type="predicted"/>
<evidence type="ECO:0000313" key="1">
    <source>
        <dbReference type="EMBL" id="MPC24200.1"/>
    </source>
</evidence>
<dbReference type="EMBL" id="VSRR010001300">
    <property type="protein sequence ID" value="MPC24200.1"/>
    <property type="molecule type" value="Genomic_DNA"/>
</dbReference>
<dbReference type="AlphaFoldDB" id="A0A5B7DRX5"/>
<reference evidence="1 2" key="1">
    <citation type="submission" date="2019-05" db="EMBL/GenBank/DDBJ databases">
        <title>Another draft genome of Portunus trituberculatus and its Hox gene families provides insights of decapod evolution.</title>
        <authorList>
            <person name="Jeong J.-H."/>
            <person name="Song I."/>
            <person name="Kim S."/>
            <person name="Choi T."/>
            <person name="Kim D."/>
            <person name="Ryu S."/>
            <person name="Kim W."/>
        </authorList>
    </citation>
    <scope>NUCLEOTIDE SEQUENCE [LARGE SCALE GENOMIC DNA]</scope>
    <source>
        <tissue evidence="1">Muscle</tissue>
    </source>
</reference>